<name>A0A0A1T9L7_9HYPO</name>
<evidence type="ECO:0000313" key="1">
    <source>
        <dbReference type="EMBL" id="CEJ91489.1"/>
    </source>
</evidence>
<dbReference type="InterPro" id="IPR014752">
    <property type="entry name" value="Arrestin-like_C"/>
</dbReference>
<evidence type="ECO:0000313" key="2">
    <source>
        <dbReference type="Proteomes" id="UP000039046"/>
    </source>
</evidence>
<dbReference type="STRING" id="1531966.A0A0A1T9L7"/>
<dbReference type="AlphaFoldDB" id="A0A0A1T9L7"/>
<dbReference type="OrthoDB" id="5206208at2759"/>
<dbReference type="EMBL" id="CDHN01000003">
    <property type="protein sequence ID" value="CEJ91489.1"/>
    <property type="molecule type" value="Genomic_DNA"/>
</dbReference>
<evidence type="ECO:0008006" key="3">
    <source>
        <dbReference type="Google" id="ProtNLM"/>
    </source>
</evidence>
<sequence length="350" mass="38821">MKLKLTTDRDVNSQAFRPGDSLHVNLQIEGCKPTSIGEVTARFSGCLTLILSPQRNGCSMNKSNYTLFEESKSTTVSSICTLTCTYTYSFAFRFPTSLACACNTKCLLPSTLDISDKQMRIKTKYSINISVQRRGFGRVMKRKTVAQILPFTCNPIIPSMESSCTATLQADKFNNNLATSPEAQTDNRRTPYLPPYSPSLRLEAILPQPPILMRGRGTPVRLILHTPIEVLQYGNIYVRSINMQLQSSATATVRSSSQLLVHDRRGCLIVGLVPVATDILELDLGEWKKFTVIQSKPTLKSCLLNLEYSLNITVGISKGTGCHIEYITACLDVVVMDPPPAYQLLDYNES</sequence>
<accession>A0A0A1T9L7</accession>
<keyword evidence="2" id="KW-1185">Reference proteome</keyword>
<dbReference type="SUPFAM" id="SSF81296">
    <property type="entry name" value="E set domains"/>
    <property type="match status" value="1"/>
</dbReference>
<reference evidence="1 2" key="1">
    <citation type="journal article" date="2015" name="Genome Announc.">
        <title>Draft Genome Sequence and Gene Annotation of the Entomopathogenic Fungus Verticillium hemipterigenum.</title>
        <authorList>
            <person name="Horn F."/>
            <person name="Habel A."/>
            <person name="Scharf D.H."/>
            <person name="Dworschak J."/>
            <person name="Brakhage A.A."/>
            <person name="Guthke R."/>
            <person name="Hertweck C."/>
            <person name="Linde J."/>
        </authorList>
    </citation>
    <scope>NUCLEOTIDE SEQUENCE [LARGE SCALE GENOMIC DNA]</scope>
</reference>
<protein>
    <recommendedName>
        <fullName evidence="3">Arrestin-like N-terminal domain-containing protein</fullName>
    </recommendedName>
</protein>
<dbReference type="Gene3D" id="2.60.40.640">
    <property type="match status" value="1"/>
</dbReference>
<dbReference type="HOGENOM" id="CLU_048919_0_0_1"/>
<organism evidence="1 2">
    <name type="scientific">[Torrubiella] hemipterigena</name>
    <dbReference type="NCBI Taxonomy" id="1531966"/>
    <lineage>
        <taxon>Eukaryota</taxon>
        <taxon>Fungi</taxon>
        <taxon>Dikarya</taxon>
        <taxon>Ascomycota</taxon>
        <taxon>Pezizomycotina</taxon>
        <taxon>Sordariomycetes</taxon>
        <taxon>Hypocreomycetidae</taxon>
        <taxon>Hypocreales</taxon>
        <taxon>Clavicipitaceae</taxon>
        <taxon>Clavicipitaceae incertae sedis</taxon>
        <taxon>'Torrubiella' clade</taxon>
    </lineage>
</organism>
<proteinExistence type="predicted"/>
<dbReference type="Proteomes" id="UP000039046">
    <property type="component" value="Unassembled WGS sequence"/>
</dbReference>
<gene>
    <name evidence="1" type="ORF">VHEMI07197</name>
</gene>
<dbReference type="InterPro" id="IPR014756">
    <property type="entry name" value="Ig_E-set"/>
</dbReference>